<protein>
    <recommendedName>
        <fullName evidence="2">J domain-containing protein</fullName>
    </recommendedName>
</protein>
<feature type="region of interest" description="Disordered" evidence="1">
    <location>
        <begin position="100"/>
        <end position="124"/>
    </location>
</feature>
<reference evidence="3" key="1">
    <citation type="submission" date="2022-01" db="EMBL/GenBank/DDBJ databases">
        <authorList>
            <person name="King R."/>
        </authorList>
    </citation>
    <scope>NUCLEOTIDE SEQUENCE</scope>
</reference>
<evidence type="ECO:0000259" key="2">
    <source>
        <dbReference type="PROSITE" id="PS50076"/>
    </source>
</evidence>
<dbReference type="PROSITE" id="PS50076">
    <property type="entry name" value="DNAJ_2"/>
    <property type="match status" value="1"/>
</dbReference>
<evidence type="ECO:0000256" key="1">
    <source>
        <dbReference type="SAM" id="MobiDB-lite"/>
    </source>
</evidence>
<organism evidence="3 4">
    <name type="scientific">Ceutorhynchus assimilis</name>
    <name type="common">cabbage seed weevil</name>
    <dbReference type="NCBI Taxonomy" id="467358"/>
    <lineage>
        <taxon>Eukaryota</taxon>
        <taxon>Metazoa</taxon>
        <taxon>Ecdysozoa</taxon>
        <taxon>Arthropoda</taxon>
        <taxon>Hexapoda</taxon>
        <taxon>Insecta</taxon>
        <taxon>Pterygota</taxon>
        <taxon>Neoptera</taxon>
        <taxon>Endopterygota</taxon>
        <taxon>Coleoptera</taxon>
        <taxon>Polyphaga</taxon>
        <taxon>Cucujiformia</taxon>
        <taxon>Curculionidae</taxon>
        <taxon>Ceutorhynchinae</taxon>
        <taxon>Ceutorhynchus</taxon>
    </lineage>
</organism>
<keyword evidence="4" id="KW-1185">Reference proteome</keyword>
<dbReference type="InterPro" id="IPR036869">
    <property type="entry name" value="J_dom_sf"/>
</dbReference>
<dbReference type="Gene3D" id="1.10.287.110">
    <property type="entry name" value="DnaJ domain"/>
    <property type="match status" value="1"/>
</dbReference>
<sequence length="134" mass="15473">MTGETSSLEYTAEQLAVVERISETDNYYDILCVRRDAPTREIVQSYKKIAIKLHPDKNHAPGSGEAFKIVGKAVNVLRNEEGRRKYDSDLFVQELGTFKRPFQPPRSHKSSWATSYESDSDEDFDEKARNFPYY</sequence>
<evidence type="ECO:0000313" key="4">
    <source>
        <dbReference type="Proteomes" id="UP001152799"/>
    </source>
</evidence>
<feature type="domain" description="J" evidence="2">
    <location>
        <begin position="26"/>
        <end position="90"/>
    </location>
</feature>
<dbReference type="AlphaFoldDB" id="A0A9N9MEM7"/>
<dbReference type="SMART" id="SM00271">
    <property type="entry name" value="DnaJ"/>
    <property type="match status" value="1"/>
</dbReference>
<dbReference type="EMBL" id="OU892277">
    <property type="protein sequence ID" value="CAG9760883.1"/>
    <property type="molecule type" value="Genomic_DNA"/>
</dbReference>
<dbReference type="InterPro" id="IPR051100">
    <property type="entry name" value="DnaJ_subfamily_B/C"/>
</dbReference>
<dbReference type="SUPFAM" id="SSF46565">
    <property type="entry name" value="Chaperone J-domain"/>
    <property type="match status" value="1"/>
</dbReference>
<accession>A0A9N9MEM7</accession>
<dbReference type="CDD" id="cd06257">
    <property type="entry name" value="DnaJ"/>
    <property type="match status" value="1"/>
</dbReference>
<evidence type="ECO:0000313" key="3">
    <source>
        <dbReference type="EMBL" id="CAG9760883.1"/>
    </source>
</evidence>
<dbReference type="InterPro" id="IPR001623">
    <property type="entry name" value="DnaJ_domain"/>
</dbReference>
<gene>
    <name evidence="3" type="ORF">CEUTPL_LOCUS1600</name>
</gene>
<dbReference type="Pfam" id="PF00226">
    <property type="entry name" value="DnaJ"/>
    <property type="match status" value="1"/>
</dbReference>
<dbReference type="PANTHER" id="PTHR43908">
    <property type="entry name" value="AT29763P-RELATED"/>
    <property type="match status" value="1"/>
</dbReference>
<name>A0A9N9MEM7_9CUCU</name>
<dbReference type="Proteomes" id="UP001152799">
    <property type="component" value="Chromosome 1"/>
</dbReference>
<dbReference type="PRINTS" id="PR00625">
    <property type="entry name" value="JDOMAIN"/>
</dbReference>
<dbReference type="OrthoDB" id="442087at2759"/>
<proteinExistence type="predicted"/>